<dbReference type="RefSeq" id="XP_007770773.1">
    <property type="nucleotide sequence ID" value="XM_007772583.1"/>
</dbReference>
<protein>
    <submittedName>
        <fullName evidence="2">Uncharacterized protein</fullName>
    </submittedName>
</protein>
<sequence length="221" mass="24623">MEPKAVDRVRYPVTLKEPPTEGITVPSAHTYTYTNPLPKRPRAQSEKHSSTGDIYEYSISTGAEPYESTRAPSHSCTDDWQDERTELACRVYHWKTNTANRYNDASKFSFMAPSNLENDFKLGSAGGCQSKTLPSSQENTDSTIAVDAQHKLIADPEEHLPAWSPILPEPNSKSMSMSSKRHSFCGSPKEYMSLEAMRSVMKRMGGLGQVLKRPYMVNGPG</sequence>
<dbReference type="AlphaFoldDB" id="A0A5M3MJD3"/>
<keyword evidence="3" id="KW-1185">Reference proteome</keyword>
<accession>A0A5M3MJD3</accession>
<dbReference type="EMBL" id="JH711581">
    <property type="protein sequence ID" value="EIW79040.1"/>
    <property type="molecule type" value="Genomic_DNA"/>
</dbReference>
<dbReference type="GeneID" id="19203497"/>
<dbReference type="Proteomes" id="UP000053558">
    <property type="component" value="Unassembled WGS sequence"/>
</dbReference>
<organism evidence="2 3">
    <name type="scientific">Coniophora puteana (strain RWD-64-598)</name>
    <name type="common">Brown rot fungus</name>
    <dbReference type="NCBI Taxonomy" id="741705"/>
    <lineage>
        <taxon>Eukaryota</taxon>
        <taxon>Fungi</taxon>
        <taxon>Dikarya</taxon>
        <taxon>Basidiomycota</taxon>
        <taxon>Agaricomycotina</taxon>
        <taxon>Agaricomycetes</taxon>
        <taxon>Agaricomycetidae</taxon>
        <taxon>Boletales</taxon>
        <taxon>Coniophorineae</taxon>
        <taxon>Coniophoraceae</taxon>
        <taxon>Coniophora</taxon>
    </lineage>
</organism>
<dbReference type="KEGG" id="cput:CONPUDRAFT_155730"/>
<evidence type="ECO:0000313" key="2">
    <source>
        <dbReference type="EMBL" id="EIW79040.1"/>
    </source>
</evidence>
<reference evidence="3" key="1">
    <citation type="journal article" date="2012" name="Science">
        <title>The Paleozoic origin of enzymatic lignin decomposition reconstructed from 31 fungal genomes.</title>
        <authorList>
            <person name="Floudas D."/>
            <person name="Binder M."/>
            <person name="Riley R."/>
            <person name="Barry K."/>
            <person name="Blanchette R.A."/>
            <person name="Henrissat B."/>
            <person name="Martinez A.T."/>
            <person name="Otillar R."/>
            <person name="Spatafora J.W."/>
            <person name="Yadav J.S."/>
            <person name="Aerts A."/>
            <person name="Benoit I."/>
            <person name="Boyd A."/>
            <person name="Carlson A."/>
            <person name="Copeland A."/>
            <person name="Coutinho P.M."/>
            <person name="de Vries R.P."/>
            <person name="Ferreira P."/>
            <person name="Findley K."/>
            <person name="Foster B."/>
            <person name="Gaskell J."/>
            <person name="Glotzer D."/>
            <person name="Gorecki P."/>
            <person name="Heitman J."/>
            <person name="Hesse C."/>
            <person name="Hori C."/>
            <person name="Igarashi K."/>
            <person name="Jurgens J.A."/>
            <person name="Kallen N."/>
            <person name="Kersten P."/>
            <person name="Kohler A."/>
            <person name="Kuees U."/>
            <person name="Kumar T.K.A."/>
            <person name="Kuo A."/>
            <person name="LaButti K."/>
            <person name="Larrondo L.F."/>
            <person name="Lindquist E."/>
            <person name="Ling A."/>
            <person name="Lombard V."/>
            <person name="Lucas S."/>
            <person name="Lundell T."/>
            <person name="Martin R."/>
            <person name="McLaughlin D.J."/>
            <person name="Morgenstern I."/>
            <person name="Morin E."/>
            <person name="Murat C."/>
            <person name="Nagy L.G."/>
            <person name="Nolan M."/>
            <person name="Ohm R.A."/>
            <person name="Patyshakuliyeva A."/>
            <person name="Rokas A."/>
            <person name="Ruiz-Duenas F.J."/>
            <person name="Sabat G."/>
            <person name="Salamov A."/>
            <person name="Samejima M."/>
            <person name="Schmutz J."/>
            <person name="Slot J.C."/>
            <person name="St John F."/>
            <person name="Stenlid J."/>
            <person name="Sun H."/>
            <person name="Sun S."/>
            <person name="Syed K."/>
            <person name="Tsang A."/>
            <person name="Wiebenga A."/>
            <person name="Young D."/>
            <person name="Pisabarro A."/>
            <person name="Eastwood D.C."/>
            <person name="Martin F."/>
            <person name="Cullen D."/>
            <person name="Grigoriev I.V."/>
            <person name="Hibbett D.S."/>
        </authorList>
    </citation>
    <scope>NUCLEOTIDE SEQUENCE [LARGE SCALE GENOMIC DNA]</scope>
    <source>
        <strain evidence="3">RWD-64-598 SS2</strain>
    </source>
</reference>
<name>A0A5M3MJD3_CONPW</name>
<proteinExistence type="predicted"/>
<gene>
    <name evidence="2" type="ORF">CONPUDRAFT_155730</name>
</gene>
<comment type="caution">
    <text evidence="2">The sequence shown here is derived from an EMBL/GenBank/DDBJ whole genome shotgun (WGS) entry which is preliminary data.</text>
</comment>
<feature type="region of interest" description="Disordered" evidence="1">
    <location>
        <begin position="17"/>
        <end position="53"/>
    </location>
</feature>
<evidence type="ECO:0000313" key="3">
    <source>
        <dbReference type="Proteomes" id="UP000053558"/>
    </source>
</evidence>
<evidence type="ECO:0000256" key="1">
    <source>
        <dbReference type="SAM" id="MobiDB-lite"/>
    </source>
</evidence>